<keyword evidence="8" id="KW-0812">Transmembrane</keyword>
<dbReference type="Pfam" id="PF05737">
    <property type="entry name" value="Collagen_bind"/>
    <property type="match status" value="4"/>
</dbReference>
<keyword evidence="8" id="KW-0472">Membrane</keyword>
<keyword evidence="8" id="KW-1133">Transmembrane helix</keyword>
<feature type="domain" description="Gram-positive cocci surface proteins LPxTG" evidence="9">
    <location>
        <begin position="1780"/>
        <end position="1814"/>
    </location>
</feature>
<dbReference type="STRING" id="1503961.SAMN05421736_10619"/>
<comment type="subcellular location">
    <subcellularLocation>
        <location evidence="1">Secreted</location>
        <location evidence="1">Cell wall</location>
        <topology evidence="1">Peptidoglycan-anchor</topology>
    </subcellularLocation>
</comment>
<dbReference type="PANTHER" id="PTHR36108:SF13">
    <property type="entry name" value="COLOSSIN-B-RELATED"/>
    <property type="match status" value="1"/>
</dbReference>
<dbReference type="InterPro" id="IPR011252">
    <property type="entry name" value="Fibrogen-bd_dom1"/>
</dbReference>
<dbReference type="InterPro" id="IPR008456">
    <property type="entry name" value="Collagen-bd_dom"/>
</dbReference>
<feature type="region of interest" description="Disordered" evidence="7">
    <location>
        <begin position="185"/>
        <end position="231"/>
    </location>
</feature>
<feature type="compositionally biased region" description="Acidic residues" evidence="7">
    <location>
        <begin position="186"/>
        <end position="196"/>
    </location>
</feature>
<dbReference type="PANTHER" id="PTHR36108">
    <property type="entry name" value="COLOSSIN-B-RELATED"/>
    <property type="match status" value="1"/>
</dbReference>
<dbReference type="Pfam" id="PF00746">
    <property type="entry name" value="Gram_pos_anchor"/>
    <property type="match status" value="1"/>
</dbReference>
<comment type="similarity">
    <text evidence="2">Belongs to the serine-aspartate repeat-containing protein (SDr) family.</text>
</comment>
<dbReference type="Gene3D" id="2.60.40.740">
    <property type="match status" value="5"/>
</dbReference>
<keyword evidence="4" id="KW-0964">Secreted</keyword>
<dbReference type="SUPFAM" id="SSF49478">
    <property type="entry name" value="Cna protein B-type domain"/>
    <property type="match status" value="7"/>
</dbReference>
<dbReference type="PROSITE" id="PS50847">
    <property type="entry name" value="GRAM_POS_ANCHORING"/>
    <property type="match status" value="1"/>
</dbReference>
<reference evidence="11" key="1">
    <citation type="submission" date="2016-10" db="EMBL/GenBank/DDBJ databases">
        <authorList>
            <person name="Varghese N."/>
            <person name="Submissions S."/>
        </authorList>
    </citation>
    <scope>NUCLEOTIDE SEQUENCE [LARGE SCALE GENOMIC DNA]</scope>
    <source>
        <strain evidence="11">SP</strain>
    </source>
</reference>
<accession>A0A1H3Q553</accession>
<evidence type="ECO:0000256" key="8">
    <source>
        <dbReference type="SAM" id="Phobius"/>
    </source>
</evidence>
<feature type="compositionally biased region" description="Low complexity" evidence="7">
    <location>
        <begin position="199"/>
        <end position="209"/>
    </location>
</feature>
<dbReference type="Gene3D" id="2.60.40.1280">
    <property type="match status" value="2"/>
</dbReference>
<dbReference type="Pfam" id="PF17802">
    <property type="entry name" value="SpaA"/>
    <property type="match status" value="7"/>
</dbReference>
<sequence>MSFFRKKVRIAALIVLLLTNTMMTSLGIPLQASATSQQGVSFQIALQDEAGNAIDAGQFPDHQVSVDSTVYLTIAWSIVNGESVAEGEPYVITIPAELAVKLQAGKLTTENKVEVGAYEITGNGDVSLLFTKTENGDISGNGMIEVEATVTASPADGENDLPLTFVVNGESRTITVPFYMEANEQVGEEEEADETADSTMPMPKTTAPETTEEDDQQETAAGDEATGQLVTMSGVEITENILTYVELRDEDGNTIHAETNPDIRPAVGSAAEIIYHWGLPNGHGYTAGSTFTFQLPDVFQLYNDIENEPLIISGIEVGTFTVTMDGTVTMTFNERIEQMSNISGMMNLWTVFREDLQGSVNRIIDFEAKDEVVTTIPVQFEAPEGSPIDKRGMANKGYNATEITWTVDFNKTLNSMENAVLKDPLQEGQTLQAGSIKVYKLDVQLDGSVVQGEELDPDSYVIEQVDGNDFQIVFGSIDSAYRVEFVADITDEDATTFTNQAILTGDNTDDLTAQATVSTRRGNPLAKSSTDYDPVTQTITWEMRYNYNEKSIAQALAVLTDLFPDSQELLADSFEVYRVTIDDNGNEAAAEEYSNFTVSETTEDGQNGFVFQFNEDIDAAYKIIYKTTATERVFSDETIVNRVTSGENSAEGTRNIYQQIFHKRHGQVNYAEKTVAWELVFNEDEYEMTNVTVADVFANGGLTLIEETFTITRAGETLVRDEDFTLVITADGFTVEFFDTITEPYRINYVTTFDYDARDDLSEDYLENQATLEWQPEDGSDVFRKDARAVFRPDNFTHNNGFKNGAYNAVTKEITWDIGINYNLQTLENVVVEDFIQDGQLLLADSIEVYEMVLDGSANGAAKGELLTEGGDYILELIEDGEGKPGFRVVFPGTIDTAYWITLKTSLNNQLIKASYDNQAMLFSDNKEAIPLDASVSVRHGGEYTNKSGGQNGRVIDWRININFGQSYVSDAVVTDTPSNNQILLEDTFRLYATEVATNGTMTKGAELERGQDYILEITTEDSGEQSFQLFFTDDIDSGYILEYQSYINARNGDTVENIVKFEGNQITTEPTESSEAITVRLSGGSGTGSGETGSLEVTKVDAATGEVLQGATFTLYDSEGQIAIRTLVTGEDGKVTFVNLLYDDYLLKEDNAPEGYLVGINDTQQVTVDSETNTVAVENAKIVRDVQLQKVDSETGAALQGAVFALQQKVEEDYITIAEVETDEDGFVFVEDLEPGEYQFVELNAPFGYELAAEPVPFTIGEEQTEVIELRKENHIILGAVQLLKADAADASIVLEGAEFSLVDEAGNVLREGLTTDENGQLTVTDLRPGVYQFVETAAPEHYLLDDTPYQFTIALGQEETLTVTATNDLIPGSVRLRKVDEENQAVVLEGAVFSLLDEAGNVVYEGLTTDETGEIIVADLRPGEYRFVETRAPEDYILDDEPHVVTIERSQEEQAAVTVTNRLAPGSVRLVKVDADEQTIVLEGAEFSLLDGEGNELLTGLKTDENGELLVSDLQPGDYQLVETLAPENYLLDGAPYRFTIERGQVEPITVTATNRLIPGSVRLVKVDADDQDIVLAGAEFSLLDEAGNVVYEGLTTDETGEIIVTDLRPGVYQFVETASPEHYTLDDTPYSFTIERNQETPITVTVTNQLTPGSVELVKVDADDLSIVLEGAAFSLLDEAGNVLLEELTTNASGKLTVDGLKPGNYQFVETKAPSGYKLDSTPIPFTIEQSQQETLSLVAVNEAVPQPEPKDPDQDKTVGSGETDQPKDSGQGVDKLPQTGEEWLLYFTLLGLLFLTAGGALLFLRKRNIH</sequence>
<name>A0A1H3Q553_9BACI</name>
<dbReference type="NCBIfam" id="TIGR01167">
    <property type="entry name" value="LPXTG_anchor"/>
    <property type="match status" value="1"/>
</dbReference>
<evidence type="ECO:0000256" key="3">
    <source>
        <dbReference type="ARBA" id="ARBA00022512"/>
    </source>
</evidence>
<dbReference type="GO" id="GO:0005518">
    <property type="term" value="F:collagen binding"/>
    <property type="evidence" value="ECO:0007669"/>
    <property type="project" value="InterPro"/>
</dbReference>
<dbReference type="InterPro" id="IPR041171">
    <property type="entry name" value="SDR_Ig"/>
</dbReference>
<dbReference type="InterPro" id="IPR019931">
    <property type="entry name" value="LPXTG_anchor"/>
</dbReference>
<dbReference type="InterPro" id="IPR041033">
    <property type="entry name" value="SpaA_PFL_dom_1"/>
</dbReference>
<evidence type="ECO:0000259" key="9">
    <source>
        <dbReference type="PROSITE" id="PS50847"/>
    </source>
</evidence>
<dbReference type="Gene3D" id="2.60.40.10">
    <property type="entry name" value="Immunoglobulins"/>
    <property type="match status" value="7"/>
</dbReference>
<keyword evidence="5" id="KW-0732">Signal</keyword>
<keyword evidence="6" id="KW-0572">Peptidoglycan-anchor</keyword>
<dbReference type="Pfam" id="PF17961">
    <property type="entry name" value="Big_8"/>
    <property type="match status" value="1"/>
</dbReference>
<dbReference type="Proteomes" id="UP000198935">
    <property type="component" value="Unassembled WGS sequence"/>
</dbReference>
<feature type="transmembrane region" description="Helical" evidence="8">
    <location>
        <begin position="1787"/>
        <end position="1808"/>
    </location>
</feature>
<evidence type="ECO:0000256" key="2">
    <source>
        <dbReference type="ARBA" id="ARBA00007257"/>
    </source>
</evidence>
<keyword evidence="11" id="KW-1185">Reference proteome</keyword>
<evidence type="ECO:0000256" key="6">
    <source>
        <dbReference type="ARBA" id="ARBA00023088"/>
    </source>
</evidence>
<dbReference type="InterPro" id="IPR013783">
    <property type="entry name" value="Ig-like_fold"/>
</dbReference>
<proteinExistence type="inferred from homology"/>
<dbReference type="GO" id="GO:0007155">
    <property type="term" value="P:cell adhesion"/>
    <property type="evidence" value="ECO:0007669"/>
    <property type="project" value="InterPro"/>
</dbReference>
<evidence type="ECO:0000256" key="7">
    <source>
        <dbReference type="SAM" id="MobiDB-lite"/>
    </source>
</evidence>
<evidence type="ECO:0000313" key="10">
    <source>
        <dbReference type="EMBL" id="SDZ08507.1"/>
    </source>
</evidence>
<gene>
    <name evidence="10" type="ORF">SAMN05421736_10619</name>
</gene>
<dbReference type="InterPro" id="IPR008966">
    <property type="entry name" value="Adhesion_dom_sf"/>
</dbReference>
<evidence type="ECO:0000313" key="11">
    <source>
        <dbReference type="Proteomes" id="UP000198935"/>
    </source>
</evidence>
<keyword evidence="3" id="KW-0134">Cell wall</keyword>
<dbReference type="SUPFAM" id="SSF49401">
    <property type="entry name" value="Bacterial adhesins"/>
    <property type="match status" value="7"/>
</dbReference>
<evidence type="ECO:0000256" key="4">
    <source>
        <dbReference type="ARBA" id="ARBA00022525"/>
    </source>
</evidence>
<protein>
    <submittedName>
        <fullName evidence="10">LPXTG-motif cell wall anchor domain-containing protein</fullName>
    </submittedName>
</protein>
<feature type="region of interest" description="Disordered" evidence="7">
    <location>
        <begin position="1748"/>
        <end position="1779"/>
    </location>
</feature>
<evidence type="ECO:0000256" key="1">
    <source>
        <dbReference type="ARBA" id="ARBA00004168"/>
    </source>
</evidence>
<organism evidence="10 11">
    <name type="scientific">Evansella caseinilytica</name>
    <dbReference type="NCBI Taxonomy" id="1503961"/>
    <lineage>
        <taxon>Bacteria</taxon>
        <taxon>Bacillati</taxon>
        <taxon>Bacillota</taxon>
        <taxon>Bacilli</taxon>
        <taxon>Bacillales</taxon>
        <taxon>Bacillaceae</taxon>
        <taxon>Evansella</taxon>
    </lineage>
</organism>
<evidence type="ECO:0000256" key="5">
    <source>
        <dbReference type="ARBA" id="ARBA00022729"/>
    </source>
</evidence>
<dbReference type="EMBL" id="FNPI01000006">
    <property type="protein sequence ID" value="SDZ08507.1"/>
    <property type="molecule type" value="Genomic_DNA"/>
</dbReference>